<name>A0A1I1ZZS6_9GAMM</name>
<evidence type="ECO:0000313" key="2">
    <source>
        <dbReference type="Proteomes" id="UP000199477"/>
    </source>
</evidence>
<dbReference type="STRING" id="500610.SAMN02799615_00866"/>
<accession>A0A1I1ZZS6</accession>
<evidence type="ECO:0000313" key="1">
    <source>
        <dbReference type="EMBL" id="SFE37007.1"/>
    </source>
</evidence>
<organism evidence="1 2">
    <name type="scientific">Dyella marensis</name>
    <dbReference type="NCBI Taxonomy" id="500610"/>
    <lineage>
        <taxon>Bacteria</taxon>
        <taxon>Pseudomonadati</taxon>
        <taxon>Pseudomonadota</taxon>
        <taxon>Gammaproteobacteria</taxon>
        <taxon>Lysobacterales</taxon>
        <taxon>Rhodanobacteraceae</taxon>
        <taxon>Dyella</taxon>
    </lineage>
</organism>
<proteinExistence type="predicted"/>
<dbReference type="Proteomes" id="UP000199477">
    <property type="component" value="Unassembled WGS sequence"/>
</dbReference>
<keyword evidence="2" id="KW-1185">Reference proteome</keyword>
<sequence length="87" mass="9660">MTADGEAGKAMEFIPLPLEDEVMAAVKRYPGRVTYFIRNSVLFVYPGITTAKVRRVLMRLEKVGSVKRVPSVYARDIAWAVTEAGQA</sequence>
<dbReference type="EMBL" id="FONH01000002">
    <property type="protein sequence ID" value="SFE37007.1"/>
    <property type="molecule type" value="Genomic_DNA"/>
</dbReference>
<gene>
    <name evidence="1" type="ORF">SAMN02799615_00866</name>
</gene>
<protein>
    <submittedName>
        <fullName evidence="1">Uncharacterized protein</fullName>
    </submittedName>
</protein>
<dbReference type="AlphaFoldDB" id="A0A1I1ZZS6"/>
<reference evidence="2" key="1">
    <citation type="submission" date="2016-10" db="EMBL/GenBank/DDBJ databases">
        <authorList>
            <person name="Varghese N."/>
            <person name="Submissions S."/>
        </authorList>
    </citation>
    <scope>NUCLEOTIDE SEQUENCE [LARGE SCALE GENOMIC DNA]</scope>
    <source>
        <strain evidence="2">UNC178MFTsu3.1</strain>
    </source>
</reference>
<dbReference type="RefSeq" id="WP_026636550.1">
    <property type="nucleotide sequence ID" value="NZ_FONH01000002.1"/>
</dbReference>